<dbReference type="GO" id="GO:0019205">
    <property type="term" value="F:nucleobase-containing compound kinase activity"/>
    <property type="evidence" value="ECO:0007669"/>
    <property type="project" value="InterPro"/>
</dbReference>
<protein>
    <recommendedName>
        <fullName evidence="7">Adenylate kinase</fullName>
    </recommendedName>
</protein>
<reference evidence="5 6" key="1">
    <citation type="submission" date="2023-10" db="EMBL/GenBank/DDBJ databases">
        <title>Genomes of two closely related lineages of the louse Polyplax serrata with different host specificities.</title>
        <authorList>
            <person name="Martinu J."/>
            <person name="Tarabai H."/>
            <person name="Stefka J."/>
            <person name="Hypsa V."/>
        </authorList>
    </citation>
    <scope>NUCLEOTIDE SEQUENCE [LARGE SCALE GENOMIC DNA]</scope>
    <source>
        <strain evidence="5">HR10_N</strain>
    </source>
</reference>
<feature type="compositionally biased region" description="Acidic residues" evidence="4">
    <location>
        <begin position="371"/>
        <end position="392"/>
    </location>
</feature>
<evidence type="ECO:0000256" key="4">
    <source>
        <dbReference type="SAM" id="MobiDB-lite"/>
    </source>
</evidence>
<feature type="region of interest" description="Disordered" evidence="4">
    <location>
        <begin position="1575"/>
        <end position="1594"/>
    </location>
</feature>
<proteinExistence type="predicted"/>
<gene>
    <name evidence="5" type="ORF">RUM43_000260</name>
</gene>
<organism evidence="5 6">
    <name type="scientific">Polyplax serrata</name>
    <name type="common">Common mouse louse</name>
    <dbReference type="NCBI Taxonomy" id="468196"/>
    <lineage>
        <taxon>Eukaryota</taxon>
        <taxon>Metazoa</taxon>
        <taxon>Ecdysozoa</taxon>
        <taxon>Arthropoda</taxon>
        <taxon>Hexapoda</taxon>
        <taxon>Insecta</taxon>
        <taxon>Pterygota</taxon>
        <taxon>Neoptera</taxon>
        <taxon>Paraneoptera</taxon>
        <taxon>Psocodea</taxon>
        <taxon>Troctomorpha</taxon>
        <taxon>Phthiraptera</taxon>
        <taxon>Anoplura</taxon>
        <taxon>Polyplacidae</taxon>
        <taxon>Polyplax</taxon>
    </lineage>
</organism>
<feature type="region of interest" description="Disordered" evidence="4">
    <location>
        <begin position="361"/>
        <end position="392"/>
    </location>
</feature>
<evidence type="ECO:0000256" key="3">
    <source>
        <dbReference type="ARBA" id="ARBA00022777"/>
    </source>
</evidence>
<dbReference type="GO" id="GO:0006139">
    <property type="term" value="P:nucleobase-containing compound metabolic process"/>
    <property type="evidence" value="ECO:0007669"/>
    <property type="project" value="InterPro"/>
</dbReference>
<dbReference type="PANTHER" id="PTHR23359">
    <property type="entry name" value="NUCLEOTIDE KINASE"/>
    <property type="match status" value="1"/>
</dbReference>
<keyword evidence="3" id="KW-0418">Kinase</keyword>
<name>A0AAN8SCA1_POLSC</name>
<dbReference type="Gene3D" id="3.40.50.300">
    <property type="entry name" value="P-loop containing nucleotide triphosphate hydrolases"/>
    <property type="match status" value="4"/>
</dbReference>
<evidence type="ECO:0000313" key="6">
    <source>
        <dbReference type="Proteomes" id="UP001372834"/>
    </source>
</evidence>
<dbReference type="Pfam" id="PF00406">
    <property type="entry name" value="ADK"/>
    <property type="match status" value="1"/>
</dbReference>
<dbReference type="GO" id="GO:0005524">
    <property type="term" value="F:ATP binding"/>
    <property type="evidence" value="ECO:0007669"/>
    <property type="project" value="InterPro"/>
</dbReference>
<dbReference type="Proteomes" id="UP001372834">
    <property type="component" value="Unassembled WGS sequence"/>
</dbReference>
<feature type="region of interest" description="Disordered" evidence="4">
    <location>
        <begin position="249"/>
        <end position="275"/>
    </location>
</feature>
<feature type="compositionally biased region" description="Basic and acidic residues" evidence="4">
    <location>
        <begin position="361"/>
        <end position="370"/>
    </location>
</feature>
<feature type="compositionally biased region" description="Acidic residues" evidence="4">
    <location>
        <begin position="249"/>
        <end position="265"/>
    </location>
</feature>
<keyword evidence="1" id="KW-0808">Transferase</keyword>
<dbReference type="InterPro" id="IPR000850">
    <property type="entry name" value="Adenylat/UMP-CMP_kin"/>
</dbReference>
<evidence type="ECO:0000256" key="2">
    <source>
        <dbReference type="ARBA" id="ARBA00022741"/>
    </source>
</evidence>
<feature type="region of interest" description="Disordered" evidence="4">
    <location>
        <begin position="678"/>
        <end position="705"/>
    </location>
</feature>
<feature type="compositionally biased region" description="Basic and acidic residues" evidence="4">
    <location>
        <begin position="1575"/>
        <end position="1585"/>
    </location>
</feature>
<feature type="region of interest" description="Disordered" evidence="4">
    <location>
        <begin position="2284"/>
        <end position="2308"/>
    </location>
</feature>
<accession>A0AAN8SCA1</accession>
<evidence type="ECO:0000256" key="1">
    <source>
        <dbReference type="ARBA" id="ARBA00022679"/>
    </source>
</evidence>
<evidence type="ECO:0008006" key="7">
    <source>
        <dbReference type="Google" id="ProtNLM"/>
    </source>
</evidence>
<sequence length="2785" mass="322796">MELRLQPKPEIDVHYAEKGIVSREKFFVKKKLEEINRYFYPGHLIRNWRPKADLIYSNPSDETAIRYECDFNREVQNCFVEDFAEEVYLRSPPPCFVILGKPGPSVENLGRQIAEEYGSVLISVEHVVDDVIRGDNETAKFVKKVLRTGSALTVNVILSLVSFMIHSTEARHRGYVLCGFPCPSFASPDVSVGKQLDYLFCWENKPTFFIYLLYEDEDLLRARFRTRYELEHSLDNESTSLIQHFEVDDEDDSGCATDNEDDEEDGYHSFSPEPDINVSPSRPWIQLPKDLESFVWLELELYDKTVKPAMDLLVSRVDPQYCITVDSRVKNEFELVKSRLSLLQIWKVPVPFPFISPKKENEEENLKSNVEEDVENDNDDEEEVDEEAKEIESVAEEPPEKAFLTLFTKKTPSAKFRWELSHYNYICPVALRAGEVTKGKSRYAVVFMKYIYFMKDEESMKLFLKNPRPFVLPIRPRPPTRFIIIGYPYCGKTTLAESFAEEFSIPVIDLNTILSQDLEDKMNAYLEYCRQKAESRELIRLTAQAWRDWRLEEEQRLALIEDWMEYVQSILNQRIEEFYSGKHGTDSSCASIHGEDDETKRRDGCSRRIVLQVQGVPIELDTSDIQSNDNIIYDSYSTPSAKLIKAFKHEDYDFDKKGFEVEANLFFSALWNSFPNDSQSEFQKPSMGKPGENKDEDDVSNRSLAGEDDQSVTSINWCHLLPPQSLSSLLLNKKGYTVRERRKSFRVLLAAASKAHRNSDALKTEFAKWRLPCFMDIPLCEILVDNPTLLYKYCPDWIKQMPLMPEAVDPNHPAVTEAGRLALTRAKAVNLQHTTEEIGILLRNAIEKAERDRMRVTCDILSPGGWVVDNMVPDIEVWCMLLKANIIPTQIYCLVDSTPEFRRIINTWYSIYEEEYKPNIRISDSLQSDITMDLSEKEITEENYDSQFEFKQTVHELSNDQISGIGPRVNIITLLLESCNEIAKGEEELDVIFDNLISDDIPIDLDHIQTISIDPFSHNVLRSKYKKSCDLTDESMLEEFTLATTSLSSSARILFSARTTVHSNPDMYLGAQLQRFTSKVFNILQNVSKPEAKFIQKQKYYEDGAKFFYLLLTVSQRLEELKEWLNSTNRGLKIIDVDIKGKSTSDVFTELLKDLNKPFGKRPRELEAFEVEEIDRAFENSLPTKKIPDEEEGEVEESEEYEDVRIYGESGPFCIVNLERNILLRGNPKIVLRYYGKLYFFWDNESKLKFLEDPEKYAPYYSPIRCLPPLRIYLVGPIGGDKAILAQSISNQFGIHSIDYIKFLSKKLIPHVSPALNKLRALNVPLLVSETHSAEAKRALAEFKAAPYKKRQFWLENPPFFTESWVTDDAFKDLLNLNDPNIRLEDIELVYQTIEVPSDDDENETTKSIASQIFEGRPYFSMNDIKKMLENYIHDDGILNDYCIDRSLKTLWNSMPYAIKGFVLKDFPLRSSDSQMILENNWIPDLVIHVDITEDDAIENNIDRVMESWDIKLKQQIIEEQLLEDSVRSVYETKALVRRFQLTLDKTNTGFTSLEKISPRHISGRKINEHLDKSATKLRKDERKSSLRTGNGNLSSLGTNASISLTNTHKFLGSAENREVDELIHREFPSLIFNPKFESYEEGKTRIKEDMSENYRKDVEDITKLKATLQGINVPWVDVKDPEDTTDIFLLLNTFKKRINQKSEFAFEMSLSMAENLLEQGFYFLSKFGRLCPVQAYRRKNPIHMYRPHVARGKVFPVAYRNYIYFIGGENEKTKFLDDPIKYTFNEPHFSYVPLRISVIGPPKSGKSTLCQRLSNMFDLKVVTMGSAIRFVLERMTGSALRKSINNHLKRGCFLPLSLKVEALIACLHDPSCVTQGFIFDGVPFDAAMAQSLAEKRKLPFVILCLTGDANFGKQNRQNLVLSEYRLPYKQRVNLDTRYKEWKETYEKFKQWNKVTYKNLHEMNAKSSILNLFYQAFDIIKEPYFSILDYVENCITDKPLKLQYLCVTQQEYEARKTALDINCPVCWAESNRLLGSDENSNTAGLVYYVGSIYWVCSEHMSKFLNNPKKYMPPNVAEWPVHLPRKIDKATYNTIIPVIPVHGFGRCPVTRIDFPQSLSWEGSWNFAAIYKNEVFLCKNAEMLERFLALPWRYYKADTVFEKDPLIKSTAVENLGPPKITSLPPIGFLEQTVADLIHKALHVLGTVRPVYPDLSPTCTACIFVALYLKVHNHRKSEKTLEKEYLDFMIYYCKAYRFKVPFLVPRQSEEEGQGDYEVEIIDSIESTSHGQDEDQKLSHSTIQSAETSSSQEDIPWMDLDFQADKKLWSAKYKNPNFTEMLLDSGDELQEISILPSKQVVVRYRTTRTLPLPPIDKCLTYLYIRKPPMAMPEAFNINMLFQANPSFQLPHTQRIVCNPERQFSATLLPPEENVKTEPSDTNLWRGKRTTINSEISDEKSRESVNESDSVADLCENRFMPRFHFLDVVRPKTFPMPNVIEYSPIIYEPQRDYTFIMLMSNFFRTTHIVKCFDWMESKFYHEYTSLYDRGLGLCNARSQFFYKPEVKPSVKSRGSTESYMQAFDASNTFFYRAYQPEKECSDEQKDDDETASIVNFMQVLILDKLDEIFAQVSLSDLSYDSYEMNILSIGSETSVKRVLLIREILPFPPLIWDIDSRPYYAFSAAPVVFSTPHPDNIAHERHVSLLDGIVEPYDTFRFVRFPTWVEYMPTAELDAHEKKSRHPCKHSSAHMLEKTYFFYDFFHLNWTSFLCYPFSWAYDTDITSHFNPTD</sequence>
<dbReference type="EMBL" id="JAWJWE010000001">
    <property type="protein sequence ID" value="KAK6643995.1"/>
    <property type="molecule type" value="Genomic_DNA"/>
</dbReference>
<comment type="caution">
    <text evidence="5">The sequence shown here is derived from an EMBL/GenBank/DDBJ whole genome shotgun (WGS) entry which is preliminary data.</text>
</comment>
<evidence type="ECO:0000313" key="5">
    <source>
        <dbReference type="EMBL" id="KAK6643995.1"/>
    </source>
</evidence>
<keyword evidence="2" id="KW-0547">Nucleotide-binding</keyword>
<dbReference type="InterPro" id="IPR027417">
    <property type="entry name" value="P-loop_NTPase"/>
</dbReference>
<dbReference type="SUPFAM" id="SSF52540">
    <property type="entry name" value="P-loop containing nucleoside triphosphate hydrolases"/>
    <property type="match status" value="3"/>
</dbReference>
<feature type="compositionally biased region" description="Polar residues" evidence="4">
    <location>
        <begin position="2295"/>
        <end position="2308"/>
    </location>
</feature>